<organism evidence="1">
    <name type="scientific">Brachypodium distachyon</name>
    <name type="common">Purple false brome</name>
    <name type="synonym">Trachynia distachya</name>
    <dbReference type="NCBI Taxonomy" id="15368"/>
    <lineage>
        <taxon>Eukaryota</taxon>
        <taxon>Viridiplantae</taxon>
        <taxon>Streptophyta</taxon>
        <taxon>Embryophyta</taxon>
        <taxon>Tracheophyta</taxon>
        <taxon>Spermatophyta</taxon>
        <taxon>Magnoliopsida</taxon>
        <taxon>Liliopsida</taxon>
        <taxon>Poales</taxon>
        <taxon>Poaceae</taxon>
        <taxon>BOP clade</taxon>
        <taxon>Pooideae</taxon>
        <taxon>Stipodae</taxon>
        <taxon>Brachypodieae</taxon>
        <taxon>Brachypodium</taxon>
    </lineage>
</organism>
<name>A0A0Q3H069_BRADI</name>
<dbReference type="Gramene" id="KQK16077">
    <property type="protein sequence ID" value="KQK16077"/>
    <property type="gene ID" value="BRADI_1g26603v3"/>
</dbReference>
<protein>
    <submittedName>
        <fullName evidence="1 2">Uncharacterized protein</fullName>
    </submittedName>
</protein>
<dbReference type="EMBL" id="CM000880">
    <property type="protein sequence ID" value="KQK16077.1"/>
    <property type="molecule type" value="Genomic_DNA"/>
</dbReference>
<evidence type="ECO:0000313" key="2">
    <source>
        <dbReference type="EnsemblPlants" id="KQK16077"/>
    </source>
</evidence>
<reference evidence="1 2" key="1">
    <citation type="journal article" date="2010" name="Nature">
        <title>Genome sequencing and analysis of the model grass Brachypodium distachyon.</title>
        <authorList>
            <consortium name="International Brachypodium Initiative"/>
        </authorList>
    </citation>
    <scope>NUCLEOTIDE SEQUENCE [LARGE SCALE GENOMIC DNA]</scope>
    <source>
        <strain evidence="1 2">Bd21</strain>
    </source>
</reference>
<evidence type="ECO:0000313" key="3">
    <source>
        <dbReference type="Proteomes" id="UP000008810"/>
    </source>
</evidence>
<dbReference type="Proteomes" id="UP000008810">
    <property type="component" value="Chromosome 1"/>
</dbReference>
<reference evidence="1" key="2">
    <citation type="submission" date="2017-06" db="EMBL/GenBank/DDBJ databases">
        <title>WGS assembly of Brachypodium distachyon.</title>
        <authorList>
            <consortium name="The International Brachypodium Initiative"/>
            <person name="Lucas S."/>
            <person name="Harmon-Smith M."/>
            <person name="Lail K."/>
            <person name="Tice H."/>
            <person name="Grimwood J."/>
            <person name="Bruce D."/>
            <person name="Barry K."/>
            <person name="Shu S."/>
            <person name="Lindquist E."/>
            <person name="Wang M."/>
            <person name="Pitluck S."/>
            <person name="Vogel J.P."/>
            <person name="Garvin D.F."/>
            <person name="Mockler T.C."/>
            <person name="Schmutz J."/>
            <person name="Rokhsar D."/>
            <person name="Bevan M.W."/>
        </authorList>
    </citation>
    <scope>NUCLEOTIDE SEQUENCE</scope>
    <source>
        <strain evidence="1">Bd21</strain>
    </source>
</reference>
<dbReference type="EnsemblPlants" id="KQK16077">
    <property type="protein sequence ID" value="KQK16077"/>
    <property type="gene ID" value="BRADI_1g26603v3"/>
</dbReference>
<dbReference type="InParanoid" id="A0A0Q3H069"/>
<reference evidence="2" key="3">
    <citation type="submission" date="2018-08" db="UniProtKB">
        <authorList>
            <consortium name="EnsemblPlants"/>
        </authorList>
    </citation>
    <scope>IDENTIFICATION</scope>
    <source>
        <strain evidence="2">cv. Bd21</strain>
    </source>
</reference>
<dbReference type="AlphaFoldDB" id="A0A0Q3H069"/>
<accession>A0A0Q3H069</accession>
<keyword evidence="3" id="KW-1185">Reference proteome</keyword>
<sequence length="75" mass="8795">MILNVLSFTEMELAKTNSAMSFKSHVHLLFFTPTPLHFDQLQMHRMAALTFFMLTTNKVFYESHDDTHVNKKIYG</sequence>
<gene>
    <name evidence="1" type="ORF">BRADI_1g26603v3</name>
</gene>
<proteinExistence type="predicted"/>
<evidence type="ECO:0000313" key="1">
    <source>
        <dbReference type="EMBL" id="KQK16077.1"/>
    </source>
</evidence>